<proteinExistence type="predicted"/>
<dbReference type="EMBL" id="DRNF01000418">
    <property type="protein sequence ID" value="HHJ81298.1"/>
    <property type="molecule type" value="Genomic_DNA"/>
</dbReference>
<dbReference type="InterPro" id="IPR006145">
    <property type="entry name" value="PsdUridine_synth_RsuA/RluA"/>
</dbReference>
<dbReference type="GO" id="GO:0009982">
    <property type="term" value="F:pseudouridine synthase activity"/>
    <property type="evidence" value="ECO:0007669"/>
    <property type="project" value="InterPro"/>
</dbReference>
<name>A0A832J675_9GAMM</name>
<dbReference type="PANTHER" id="PTHR21600:SF89">
    <property type="entry name" value="RIBOSOMAL LARGE SUBUNIT PSEUDOURIDINE SYNTHASE A"/>
    <property type="match status" value="1"/>
</dbReference>
<dbReference type="InterPro" id="IPR006224">
    <property type="entry name" value="PsdUridine_synth_RluA-like_CS"/>
</dbReference>
<dbReference type="SUPFAM" id="SSF55120">
    <property type="entry name" value="Pseudouridine synthase"/>
    <property type="match status" value="1"/>
</dbReference>
<evidence type="ECO:0000256" key="1">
    <source>
        <dbReference type="SAM" id="Coils"/>
    </source>
</evidence>
<feature type="coiled-coil region" evidence="1">
    <location>
        <begin position="199"/>
        <end position="233"/>
    </location>
</feature>
<dbReference type="GO" id="GO:0000455">
    <property type="term" value="P:enzyme-directed rRNA pseudouridine synthesis"/>
    <property type="evidence" value="ECO:0007669"/>
    <property type="project" value="TreeGrafter"/>
</dbReference>
<dbReference type="InterPro" id="IPR020103">
    <property type="entry name" value="PsdUridine_synth_cat_dom_sf"/>
</dbReference>
<dbReference type="InterPro" id="IPR050188">
    <property type="entry name" value="RluA_PseudoU_synthase"/>
</dbReference>
<dbReference type="PANTHER" id="PTHR21600">
    <property type="entry name" value="MITOCHONDRIAL RNA PSEUDOURIDINE SYNTHASE"/>
    <property type="match status" value="1"/>
</dbReference>
<dbReference type="Proteomes" id="UP000885832">
    <property type="component" value="Unassembled WGS sequence"/>
</dbReference>
<evidence type="ECO:0000259" key="2">
    <source>
        <dbReference type="Pfam" id="PF00849"/>
    </source>
</evidence>
<accession>A0A832J675</accession>
<evidence type="ECO:0000313" key="3">
    <source>
        <dbReference type="EMBL" id="HHJ81298.1"/>
    </source>
</evidence>
<dbReference type="Gene3D" id="3.30.2350.10">
    <property type="entry name" value="Pseudouridine synthase"/>
    <property type="match status" value="1"/>
</dbReference>
<dbReference type="PROSITE" id="PS01129">
    <property type="entry name" value="PSI_RLU"/>
    <property type="match status" value="1"/>
</dbReference>
<keyword evidence="1" id="KW-0175">Coiled coil</keyword>
<dbReference type="GO" id="GO:0003723">
    <property type="term" value="F:RNA binding"/>
    <property type="evidence" value="ECO:0007669"/>
    <property type="project" value="InterPro"/>
</dbReference>
<comment type="caution">
    <text evidence="3">The sequence shown here is derived from an EMBL/GenBank/DDBJ whole genome shotgun (WGS) entry which is preliminary data.</text>
</comment>
<protein>
    <submittedName>
        <fullName evidence="3">RluA family pseudouridine synthase</fullName>
    </submittedName>
</protein>
<dbReference type="AlphaFoldDB" id="A0A832J675"/>
<dbReference type="GO" id="GO:0140098">
    <property type="term" value="F:catalytic activity, acting on RNA"/>
    <property type="evidence" value="ECO:0007669"/>
    <property type="project" value="UniProtKB-ARBA"/>
</dbReference>
<feature type="domain" description="Pseudouridine synthase RsuA/RluA-like" evidence="2">
    <location>
        <begin position="352"/>
        <end position="502"/>
    </location>
</feature>
<reference evidence="3" key="1">
    <citation type="journal article" date="2020" name="mSystems">
        <title>Genome- and Community-Level Interaction Insights into Carbon Utilization and Element Cycling Functions of Hydrothermarchaeota in Hydrothermal Sediment.</title>
        <authorList>
            <person name="Zhou Z."/>
            <person name="Liu Y."/>
            <person name="Xu W."/>
            <person name="Pan J."/>
            <person name="Luo Z.H."/>
            <person name="Li M."/>
        </authorList>
    </citation>
    <scope>NUCLEOTIDE SEQUENCE [LARGE SCALE GENOMIC DNA]</scope>
    <source>
        <strain evidence="3">HyVt-505</strain>
    </source>
</reference>
<dbReference type="Pfam" id="PF00849">
    <property type="entry name" value="PseudoU_synth_2"/>
    <property type="match status" value="1"/>
</dbReference>
<sequence>MPLITAFAITPQENELPTIFPSPFSATPHAIARRAAVQLQSQLTSQTAWQHDFDSVDGGKMFAVLVVKDGNDRLGFIAAFSGMLAGQWQLPGFAPPVFDQAERQAFLPAGEAELARYASQIESLYNSPERHNLLSQLKRLKQQQDADIQALKQIHKARKLQRREQRNTCQSFTAAEKKELLGKLSFESQQDKREFKQAKTDWQDKAAVFQKKLNEIKNQIAVLKKTRAKLSNSLHQQLFAGYILSNKLGQQKPIRHFFADGNPPSGAGDCAAPKLIHYASQYQLTPLALAEFWWGAAPRQGVRHHGHYYPACRGKCHPILPFMLKGVEVQPAPVLGNIHDHNAPATVYEDDDLVVVNKPSGLLSVPGKEIQDSVLTRLQQRYPNATGPLLVHRLDMSTSGLLLAAKNAKTHKALQHQFEQRSIEKRYVAVLSKKLAEDQHKGTIELPLRVDLDDRPRQLVCFSHGKAAKTHWQVMSRQPATTRIYFYPVTGRTHQLRLHASHPDGLNAAIVGDELYGEAAERLLLHAERLCFTQPNTGERIEVKAAVPF</sequence>
<gene>
    <name evidence="3" type="ORF">ENJ65_06655</name>
</gene>
<dbReference type="CDD" id="cd02869">
    <property type="entry name" value="PseudoU_synth_RluA_like"/>
    <property type="match status" value="1"/>
</dbReference>
<organism evidence="3">
    <name type="scientific">Candidatus Tenderia electrophaga</name>
    <dbReference type="NCBI Taxonomy" id="1748243"/>
    <lineage>
        <taxon>Bacteria</taxon>
        <taxon>Pseudomonadati</taxon>
        <taxon>Pseudomonadota</taxon>
        <taxon>Gammaproteobacteria</taxon>
        <taxon>Candidatus Tenderiales</taxon>
        <taxon>Candidatus Tenderiaceae</taxon>
        <taxon>Candidatus Tenderia</taxon>
    </lineage>
</organism>